<dbReference type="Gene3D" id="2.40.50.140">
    <property type="entry name" value="Nucleic acid-binding proteins"/>
    <property type="match status" value="1"/>
</dbReference>
<organism evidence="4 5">
    <name type="scientific">Ogataea polymorpha</name>
    <dbReference type="NCBI Taxonomy" id="460523"/>
    <lineage>
        <taxon>Eukaryota</taxon>
        <taxon>Fungi</taxon>
        <taxon>Dikarya</taxon>
        <taxon>Ascomycota</taxon>
        <taxon>Saccharomycotina</taxon>
        <taxon>Pichiomycetes</taxon>
        <taxon>Pichiales</taxon>
        <taxon>Pichiaceae</taxon>
        <taxon>Ogataea</taxon>
    </lineage>
</organism>
<dbReference type="PANTHER" id="PTHR10744:SF1">
    <property type="entry name" value="SMALL RIBOSOMAL SUBUNIT PROTEIN US17M"/>
    <property type="match status" value="1"/>
</dbReference>
<protein>
    <submittedName>
        <fullName evidence="4">Uncharacterized protein</fullName>
    </submittedName>
</protein>
<comment type="caution">
    <text evidence="4">The sequence shown here is derived from an EMBL/GenBank/DDBJ whole genome shotgun (WGS) entry which is preliminary data.</text>
</comment>
<dbReference type="AlphaFoldDB" id="A0A1B7SNZ9"/>
<dbReference type="OrthoDB" id="274752at2759"/>
<dbReference type="GO" id="GO:0006412">
    <property type="term" value="P:translation"/>
    <property type="evidence" value="ECO:0007669"/>
    <property type="project" value="InterPro"/>
</dbReference>
<reference evidence="4" key="2">
    <citation type="submission" date="2021-01" db="EMBL/GenBank/DDBJ databases">
        <authorList>
            <person name="Schikora-Tamarit M.A."/>
        </authorList>
    </citation>
    <scope>NUCLEOTIDE SEQUENCE</scope>
    <source>
        <strain evidence="4">NCAIM Y.01608</strain>
    </source>
</reference>
<dbReference type="CDD" id="cd00364">
    <property type="entry name" value="Ribosomal_uS17"/>
    <property type="match status" value="1"/>
</dbReference>
<evidence type="ECO:0000313" key="5">
    <source>
        <dbReference type="Proteomes" id="UP000788993"/>
    </source>
</evidence>
<name>A0A1B7SNZ9_9ASCO</name>
<evidence type="ECO:0000256" key="2">
    <source>
        <dbReference type="ARBA" id="ARBA00022980"/>
    </source>
</evidence>
<dbReference type="Pfam" id="PF00366">
    <property type="entry name" value="Ribosomal_S17"/>
    <property type="match status" value="1"/>
</dbReference>
<dbReference type="Proteomes" id="UP000788993">
    <property type="component" value="Unassembled WGS sequence"/>
</dbReference>
<evidence type="ECO:0000256" key="1">
    <source>
        <dbReference type="ARBA" id="ARBA00010254"/>
    </source>
</evidence>
<keyword evidence="2" id="KW-0689">Ribosomal protein</keyword>
<dbReference type="EMBL" id="JAEUBD010001468">
    <property type="protein sequence ID" value="KAH3661026.1"/>
    <property type="molecule type" value="Genomic_DNA"/>
</dbReference>
<keyword evidence="5" id="KW-1185">Reference proteome</keyword>
<dbReference type="RefSeq" id="XP_018212872.1">
    <property type="nucleotide sequence ID" value="XM_018353480.1"/>
</dbReference>
<evidence type="ECO:0000256" key="3">
    <source>
        <dbReference type="ARBA" id="ARBA00023274"/>
    </source>
</evidence>
<keyword evidence="3" id="KW-0687">Ribonucleoprotein</keyword>
<reference evidence="4" key="1">
    <citation type="journal article" date="2021" name="Open Biol.">
        <title>Shared evolutionary footprints suggest mitochondrial oxidative damage underlies multiple complex I losses in fungi.</title>
        <authorList>
            <person name="Schikora-Tamarit M.A."/>
            <person name="Marcet-Houben M."/>
            <person name="Nosek J."/>
            <person name="Gabaldon T."/>
        </authorList>
    </citation>
    <scope>NUCLEOTIDE SEQUENCE</scope>
    <source>
        <strain evidence="4">NCAIM Y.01608</strain>
    </source>
</reference>
<dbReference type="GO" id="GO:0003735">
    <property type="term" value="F:structural constituent of ribosome"/>
    <property type="evidence" value="ECO:0007669"/>
    <property type="project" value="EnsemblFungi"/>
</dbReference>
<dbReference type="GO" id="GO:0005763">
    <property type="term" value="C:mitochondrial small ribosomal subunit"/>
    <property type="evidence" value="ECO:0007669"/>
    <property type="project" value="EnsemblFungi"/>
</dbReference>
<gene>
    <name evidence="4" type="ORF">OGATHE_005358</name>
</gene>
<dbReference type="InterPro" id="IPR012340">
    <property type="entry name" value="NA-bd_OB-fold"/>
</dbReference>
<dbReference type="InterPro" id="IPR000266">
    <property type="entry name" value="Ribosomal_uS17"/>
</dbReference>
<evidence type="ECO:0000313" key="4">
    <source>
        <dbReference type="EMBL" id="KAH3661026.1"/>
    </source>
</evidence>
<sequence length="247" mass="28850">MARQNFIGFVISQGKMDKTVKVRVMQKVLNQKLQKEYLKKKDFLVHDEANICKEGDLVRIEATRPLSARKSFAVAEIKKNKGEEFQHYQEEAKRQVSEEETRRRQDLLRRRKFYDDNSSTLYHDLNEVKMLRKPFSELSEEEREKIADLKLKYGISNWDAGLENQELFMSSLSHLANKLESIRSEVELSKKLETIIAKGESDPTFRNLVNKLDLDPATTKKNIMKNKMRKLLQTASSVELAQWGINL</sequence>
<proteinExistence type="inferred from homology"/>
<dbReference type="PANTHER" id="PTHR10744">
    <property type="entry name" value="40S RIBOSOMAL PROTEIN S11 FAMILY MEMBER"/>
    <property type="match status" value="1"/>
</dbReference>
<accession>A0A1B7SNZ9</accession>
<dbReference type="SUPFAM" id="SSF50249">
    <property type="entry name" value="Nucleic acid-binding proteins"/>
    <property type="match status" value="1"/>
</dbReference>
<comment type="similarity">
    <text evidence="1">Belongs to the universal ribosomal protein uS17 family.</text>
</comment>